<name>A0A1Y5PF35_9MYCO</name>
<accession>A0A1Y5PF35</accession>
<evidence type="ECO:0000256" key="1">
    <source>
        <dbReference type="SAM" id="MobiDB-lite"/>
    </source>
</evidence>
<sequence>MSMTMRATRWLSLCAVVVAAAGFTFATGQPDNTSVPVGTIAGPYASLLAASTDLGPAPGSKLVQLVAGLHTDSRPATLIDWAQQHGLSVHWWPGNRWATVAGAPAIPHYESLPFIVPLDVPDEGLAPAGLLRTYNAEPLHHGAGSPRRSKTSTPPRDNGDRLLPSRRRSSDTCHHRTPCCGVDQNCLGVGATAWMASKSMVASPVTLSTAGWMHG</sequence>
<proteinExistence type="predicted"/>
<reference evidence="3" key="1">
    <citation type="submission" date="2016-03" db="EMBL/GenBank/DDBJ databases">
        <authorList>
            <person name="Ploux O."/>
        </authorList>
    </citation>
    <scope>NUCLEOTIDE SEQUENCE</scope>
    <source>
        <strain evidence="3">UC10</strain>
    </source>
</reference>
<evidence type="ECO:0000256" key="2">
    <source>
        <dbReference type="SAM" id="SignalP"/>
    </source>
</evidence>
<feature type="region of interest" description="Disordered" evidence="1">
    <location>
        <begin position="137"/>
        <end position="175"/>
    </location>
</feature>
<gene>
    <name evidence="3" type="ORF">MHPYR_400053</name>
</gene>
<organism evidence="3">
    <name type="scientific">uncultured Mycobacterium sp</name>
    <dbReference type="NCBI Taxonomy" id="171292"/>
    <lineage>
        <taxon>Bacteria</taxon>
        <taxon>Bacillati</taxon>
        <taxon>Actinomycetota</taxon>
        <taxon>Actinomycetes</taxon>
        <taxon>Mycobacteriales</taxon>
        <taxon>Mycobacteriaceae</taxon>
        <taxon>Mycobacterium</taxon>
        <taxon>environmental samples</taxon>
    </lineage>
</organism>
<protein>
    <submittedName>
        <fullName evidence="3">Kumamolisin</fullName>
    </submittedName>
</protein>
<feature type="signal peptide" evidence="2">
    <location>
        <begin position="1"/>
        <end position="26"/>
    </location>
</feature>
<dbReference type="AlphaFoldDB" id="A0A1Y5PF35"/>
<keyword evidence="2" id="KW-0732">Signal</keyword>
<dbReference type="EMBL" id="FLQS01000035">
    <property type="protein sequence ID" value="SBS77282.1"/>
    <property type="molecule type" value="Genomic_DNA"/>
</dbReference>
<evidence type="ECO:0000313" key="3">
    <source>
        <dbReference type="EMBL" id="SBS77282.1"/>
    </source>
</evidence>
<feature type="chain" id="PRO_5039273602" evidence="2">
    <location>
        <begin position="27"/>
        <end position="215"/>
    </location>
</feature>